<evidence type="ECO:0000259" key="3">
    <source>
        <dbReference type="Pfam" id="PF00501"/>
    </source>
</evidence>
<dbReference type="GO" id="GO:0043041">
    <property type="term" value="P:amino acid activation for nonribosomal peptide biosynthetic process"/>
    <property type="evidence" value="ECO:0007669"/>
    <property type="project" value="TreeGrafter"/>
</dbReference>
<comment type="caution">
    <text evidence="4">The sequence shown here is derived from an EMBL/GenBank/DDBJ whole genome shotgun (WGS) entry which is preliminary data.</text>
</comment>
<dbReference type="Gene3D" id="3.40.50.12780">
    <property type="entry name" value="N-terminal domain of ligase-like"/>
    <property type="match status" value="1"/>
</dbReference>
<sequence length="359" mass="38608">MPAPTHGTGACLQTRGVGAESFVPLLFEKSRLTVLCQMAVMKAGGAFVLMDPAHPIRQAQRLYDELNVNVVLTSDALVNVAGQIGREVIALAADLSGSFYQGYNGLEPQREIGFRNAAYAGFTSGLTGKPKIFVLEDLSVCQALQALCSSIPVKPQSRLFQFAGYTFDISIIDHLSALVSRACLCVPSEWERRNSLADAMCRYQVDYACLTTSVLRTLRPADVPGVKTVVQIGEAMASDVVDRWSRMCQLINAYGPAECALACSVQERLGPGAEAANIGTCTTGALWVVDRDDYQRLLLIGAVGELVIEGPQVGRGYMGDPEKTAAAMKNGSGLWFRTPLTRLSPQTLCIGGLESFVRC</sequence>
<gene>
    <name evidence="4" type="ORF">SI65_02631</name>
</gene>
<dbReference type="InterPro" id="IPR000873">
    <property type="entry name" value="AMP-dep_synth/lig_dom"/>
</dbReference>
<protein>
    <recommendedName>
        <fullName evidence="3">AMP-dependent synthetase/ligase domain-containing protein</fullName>
    </recommendedName>
</protein>
<dbReference type="Pfam" id="PF00501">
    <property type="entry name" value="AMP-binding"/>
    <property type="match status" value="1"/>
</dbReference>
<dbReference type="VEuPathDB" id="FungiDB:SI65_02631"/>
<feature type="domain" description="AMP-dependent synthetase/ligase" evidence="3">
    <location>
        <begin position="9"/>
        <end position="317"/>
    </location>
</feature>
<dbReference type="OrthoDB" id="416786at2759"/>
<proteinExistence type="predicted"/>
<dbReference type="STRING" id="573508.A0A1E3BLL8"/>
<dbReference type="PANTHER" id="PTHR45527:SF1">
    <property type="entry name" value="FATTY ACID SYNTHASE"/>
    <property type="match status" value="1"/>
</dbReference>
<dbReference type="GO" id="GO:0005737">
    <property type="term" value="C:cytoplasm"/>
    <property type="evidence" value="ECO:0007669"/>
    <property type="project" value="TreeGrafter"/>
</dbReference>
<dbReference type="EMBL" id="JXNT01000002">
    <property type="protein sequence ID" value="ODM21787.1"/>
    <property type="molecule type" value="Genomic_DNA"/>
</dbReference>
<dbReference type="AlphaFoldDB" id="A0A1E3BLL8"/>
<dbReference type="SUPFAM" id="SSF56801">
    <property type="entry name" value="Acetyl-CoA synthetase-like"/>
    <property type="match status" value="1"/>
</dbReference>
<evidence type="ECO:0000256" key="1">
    <source>
        <dbReference type="ARBA" id="ARBA00022450"/>
    </source>
</evidence>
<accession>A0A1E3BLL8</accession>
<evidence type="ECO:0000256" key="2">
    <source>
        <dbReference type="ARBA" id="ARBA00022553"/>
    </source>
</evidence>
<organism evidence="4 5">
    <name type="scientific">Aspergillus cristatus</name>
    <name type="common">Chinese Fuzhuan brick tea-fermentation fungus</name>
    <name type="synonym">Eurotium cristatum</name>
    <dbReference type="NCBI Taxonomy" id="573508"/>
    <lineage>
        <taxon>Eukaryota</taxon>
        <taxon>Fungi</taxon>
        <taxon>Dikarya</taxon>
        <taxon>Ascomycota</taxon>
        <taxon>Pezizomycotina</taxon>
        <taxon>Eurotiomycetes</taxon>
        <taxon>Eurotiomycetidae</taxon>
        <taxon>Eurotiales</taxon>
        <taxon>Aspergillaceae</taxon>
        <taxon>Aspergillus</taxon>
        <taxon>Aspergillus subgen. Aspergillus</taxon>
    </lineage>
</organism>
<dbReference type="GO" id="GO:0044550">
    <property type="term" value="P:secondary metabolite biosynthetic process"/>
    <property type="evidence" value="ECO:0007669"/>
    <property type="project" value="TreeGrafter"/>
</dbReference>
<evidence type="ECO:0000313" key="5">
    <source>
        <dbReference type="Proteomes" id="UP000094569"/>
    </source>
</evidence>
<dbReference type="Proteomes" id="UP000094569">
    <property type="component" value="Unassembled WGS sequence"/>
</dbReference>
<evidence type="ECO:0000313" key="4">
    <source>
        <dbReference type="EMBL" id="ODM21787.1"/>
    </source>
</evidence>
<dbReference type="PANTHER" id="PTHR45527">
    <property type="entry name" value="NONRIBOSOMAL PEPTIDE SYNTHETASE"/>
    <property type="match status" value="1"/>
</dbReference>
<name>A0A1E3BLL8_ASPCR</name>
<keyword evidence="5" id="KW-1185">Reference proteome</keyword>
<dbReference type="InterPro" id="IPR042099">
    <property type="entry name" value="ANL_N_sf"/>
</dbReference>
<keyword evidence="1" id="KW-0596">Phosphopantetheine</keyword>
<dbReference type="GO" id="GO:0031177">
    <property type="term" value="F:phosphopantetheine binding"/>
    <property type="evidence" value="ECO:0007669"/>
    <property type="project" value="TreeGrafter"/>
</dbReference>
<keyword evidence="2" id="KW-0597">Phosphoprotein</keyword>
<reference evidence="4 5" key="1">
    <citation type="journal article" date="2016" name="BMC Genomics">
        <title>Comparative genomic and transcriptomic analyses of the Fuzhuan brick tea-fermentation fungus Aspergillus cristatus.</title>
        <authorList>
            <person name="Ge Y."/>
            <person name="Wang Y."/>
            <person name="Liu Y."/>
            <person name="Tan Y."/>
            <person name="Ren X."/>
            <person name="Zhang X."/>
            <person name="Hyde K.D."/>
            <person name="Liu Y."/>
            <person name="Liu Z."/>
        </authorList>
    </citation>
    <scope>NUCLEOTIDE SEQUENCE [LARGE SCALE GENOMIC DNA]</scope>
    <source>
        <strain evidence="4 5">GZAAS20.1005</strain>
    </source>
</reference>